<evidence type="ECO:0000256" key="2">
    <source>
        <dbReference type="ARBA" id="ARBA00023002"/>
    </source>
</evidence>
<organism evidence="6 7">
    <name type="scientific">[Torrubiella] hemipterigena</name>
    <dbReference type="NCBI Taxonomy" id="1531966"/>
    <lineage>
        <taxon>Eukaryota</taxon>
        <taxon>Fungi</taxon>
        <taxon>Dikarya</taxon>
        <taxon>Ascomycota</taxon>
        <taxon>Pezizomycotina</taxon>
        <taxon>Sordariomycetes</taxon>
        <taxon>Hypocreomycetidae</taxon>
        <taxon>Hypocreales</taxon>
        <taxon>Clavicipitaceae</taxon>
        <taxon>Clavicipitaceae incertae sedis</taxon>
        <taxon>'Torrubiella' clade</taxon>
    </lineage>
</organism>
<proteinExistence type="predicted"/>
<evidence type="ECO:0000256" key="3">
    <source>
        <dbReference type="ARBA" id="ARBA00069006"/>
    </source>
</evidence>
<dbReference type="Gene3D" id="3.90.180.10">
    <property type="entry name" value="Medium-chain alcohol dehydrogenases, catalytic domain"/>
    <property type="match status" value="1"/>
</dbReference>
<feature type="domain" description="Enoyl reductase (ER)" evidence="5">
    <location>
        <begin position="20"/>
        <end position="343"/>
    </location>
</feature>
<dbReference type="EMBL" id="CDHN01000003">
    <property type="protein sequence ID" value="CEJ90707.1"/>
    <property type="molecule type" value="Genomic_DNA"/>
</dbReference>
<sequence length="345" mass="37760">MAPNKTLVFSKIPVGQPKVGEDLTYETREINLDEVPAGGLIIKIESVSLDPYMRGRMRDASIKSYSPAYTLGDPVEALGLGKVVKSASPDYAEGDLVRGRFDIAEYIAFPGEHFERRNLEKISNPHNLDLELFLGPLGMPGLTAWSSLFEIGKPKKGDTIFISSAAGAVGQTVAQIAKHEGLRVLGSVGSKDKLDYIINELGFDDGFDYKVEKPVEALARIAPEGIDIYFDNVGGEQLSAAITHMKDWGRIIACGAISSFSPEGPYAIKNMGQVVPKRIQMEGFIVGDPRFGPKYFAEHQETMQKWIKEGNFKAKLWVTEGIDKAGDAFVGMLRGENQGKAVVRF</sequence>
<gene>
    <name evidence="6" type="ORF">VHEMI06470</name>
</gene>
<name>A0A0A1TL73_9HYPO</name>
<accession>A0A0A1TL73</accession>
<dbReference type="Proteomes" id="UP000039046">
    <property type="component" value="Unassembled WGS sequence"/>
</dbReference>
<evidence type="ECO:0000313" key="6">
    <source>
        <dbReference type="EMBL" id="CEJ90707.1"/>
    </source>
</evidence>
<evidence type="ECO:0000256" key="4">
    <source>
        <dbReference type="ARBA" id="ARBA00083301"/>
    </source>
</evidence>
<dbReference type="Gene3D" id="3.40.50.720">
    <property type="entry name" value="NAD(P)-binding Rossmann-like Domain"/>
    <property type="match status" value="1"/>
</dbReference>
<protein>
    <recommendedName>
        <fullName evidence="3">Dehydrogenase FUB6</fullName>
    </recommendedName>
    <alternativeName>
        <fullName evidence="4">Fusaric acid biosynthesis protein 6</fullName>
    </alternativeName>
</protein>
<dbReference type="PANTHER" id="PTHR43205:SF7">
    <property type="entry name" value="PROSTAGLANDIN REDUCTASE 1"/>
    <property type="match status" value="1"/>
</dbReference>
<reference evidence="6 7" key="1">
    <citation type="journal article" date="2015" name="Genome Announc.">
        <title>Draft Genome Sequence and Gene Annotation of the Entomopathogenic Fungus Verticillium hemipterigenum.</title>
        <authorList>
            <person name="Horn F."/>
            <person name="Habel A."/>
            <person name="Scharf D.H."/>
            <person name="Dworschak J."/>
            <person name="Brakhage A.A."/>
            <person name="Guthke R."/>
            <person name="Hertweck C."/>
            <person name="Linde J."/>
        </authorList>
    </citation>
    <scope>NUCLEOTIDE SEQUENCE [LARGE SCALE GENOMIC DNA]</scope>
</reference>
<dbReference type="Pfam" id="PF16884">
    <property type="entry name" value="ADH_N_2"/>
    <property type="match status" value="1"/>
</dbReference>
<dbReference type="SUPFAM" id="SSF51735">
    <property type="entry name" value="NAD(P)-binding Rossmann-fold domains"/>
    <property type="match status" value="1"/>
</dbReference>
<evidence type="ECO:0000259" key="5">
    <source>
        <dbReference type="SMART" id="SM00829"/>
    </source>
</evidence>
<dbReference type="AlphaFoldDB" id="A0A0A1TL73"/>
<dbReference type="InterPro" id="IPR041694">
    <property type="entry name" value="ADH_N_2"/>
</dbReference>
<evidence type="ECO:0000256" key="1">
    <source>
        <dbReference type="ARBA" id="ARBA00004685"/>
    </source>
</evidence>
<dbReference type="GO" id="GO:0016628">
    <property type="term" value="F:oxidoreductase activity, acting on the CH-CH group of donors, NAD or NADP as acceptor"/>
    <property type="evidence" value="ECO:0007669"/>
    <property type="project" value="InterPro"/>
</dbReference>
<keyword evidence="7" id="KW-1185">Reference proteome</keyword>
<dbReference type="InterPro" id="IPR045010">
    <property type="entry name" value="MDR_fam"/>
</dbReference>
<dbReference type="InterPro" id="IPR036291">
    <property type="entry name" value="NAD(P)-bd_dom_sf"/>
</dbReference>
<dbReference type="InterPro" id="IPR020843">
    <property type="entry name" value="ER"/>
</dbReference>
<keyword evidence="2" id="KW-0560">Oxidoreductase</keyword>
<dbReference type="CDD" id="cd05288">
    <property type="entry name" value="PGDH"/>
    <property type="match status" value="1"/>
</dbReference>
<dbReference type="FunFam" id="3.40.50.720:FF:000121">
    <property type="entry name" value="Prostaglandin reductase 2"/>
    <property type="match status" value="1"/>
</dbReference>
<dbReference type="HOGENOM" id="CLU_026673_29_1_1"/>
<dbReference type="SUPFAM" id="SSF50129">
    <property type="entry name" value="GroES-like"/>
    <property type="match status" value="1"/>
</dbReference>
<dbReference type="PANTHER" id="PTHR43205">
    <property type="entry name" value="PROSTAGLANDIN REDUCTASE"/>
    <property type="match status" value="1"/>
</dbReference>
<dbReference type="Pfam" id="PF00107">
    <property type="entry name" value="ADH_zinc_N"/>
    <property type="match status" value="1"/>
</dbReference>
<evidence type="ECO:0000313" key="7">
    <source>
        <dbReference type="Proteomes" id="UP000039046"/>
    </source>
</evidence>
<dbReference type="InterPro" id="IPR013149">
    <property type="entry name" value="ADH-like_C"/>
</dbReference>
<dbReference type="OrthoDB" id="809632at2759"/>
<comment type="pathway">
    <text evidence="1">Mycotoxin biosynthesis.</text>
</comment>
<dbReference type="SMART" id="SM00829">
    <property type="entry name" value="PKS_ER"/>
    <property type="match status" value="1"/>
</dbReference>
<dbReference type="InterPro" id="IPR011032">
    <property type="entry name" value="GroES-like_sf"/>
</dbReference>